<dbReference type="EMBL" id="CATOUU010001155">
    <property type="protein sequence ID" value="CAI9974804.1"/>
    <property type="molecule type" value="Genomic_DNA"/>
</dbReference>
<organism evidence="2">
    <name type="scientific">Hexamita inflata</name>
    <dbReference type="NCBI Taxonomy" id="28002"/>
    <lineage>
        <taxon>Eukaryota</taxon>
        <taxon>Metamonada</taxon>
        <taxon>Diplomonadida</taxon>
        <taxon>Hexamitidae</taxon>
        <taxon>Hexamitinae</taxon>
        <taxon>Hexamita</taxon>
    </lineage>
</organism>
<evidence type="ECO:0000313" key="2">
    <source>
        <dbReference type="EMBL" id="CAI9974804.1"/>
    </source>
</evidence>
<reference evidence="3 4" key="2">
    <citation type="submission" date="2024-07" db="EMBL/GenBank/DDBJ databases">
        <authorList>
            <person name="Akdeniz Z."/>
        </authorList>
    </citation>
    <scope>NUCLEOTIDE SEQUENCE [LARGE SCALE GENOMIC DNA]</scope>
</reference>
<dbReference type="AlphaFoldDB" id="A0AA86RAF1"/>
<gene>
    <name evidence="3" type="ORF">HINF_LOCUS37958</name>
    <name evidence="2" type="ORF">HINF_LOCUS62449</name>
</gene>
<feature type="region of interest" description="Disordered" evidence="1">
    <location>
        <begin position="1"/>
        <end position="28"/>
    </location>
</feature>
<keyword evidence="4" id="KW-1185">Reference proteome</keyword>
<proteinExistence type="predicted"/>
<evidence type="ECO:0000256" key="1">
    <source>
        <dbReference type="SAM" id="MobiDB-lite"/>
    </source>
</evidence>
<name>A0AA86RAF1_9EUKA</name>
<protein>
    <submittedName>
        <fullName evidence="3">Hypothetical_protein</fullName>
    </submittedName>
</protein>
<dbReference type="Proteomes" id="UP001642409">
    <property type="component" value="Unassembled WGS sequence"/>
</dbReference>
<accession>A0AA86RAF1</accession>
<comment type="caution">
    <text evidence="2">The sequence shown here is derived from an EMBL/GenBank/DDBJ whole genome shotgun (WGS) entry which is preliminary data.</text>
</comment>
<dbReference type="EMBL" id="CAXDID020000143">
    <property type="protein sequence ID" value="CAL6039655.1"/>
    <property type="molecule type" value="Genomic_DNA"/>
</dbReference>
<reference evidence="2" key="1">
    <citation type="submission" date="2023-06" db="EMBL/GenBank/DDBJ databases">
        <authorList>
            <person name="Kurt Z."/>
        </authorList>
    </citation>
    <scope>NUCLEOTIDE SEQUENCE</scope>
</reference>
<evidence type="ECO:0000313" key="3">
    <source>
        <dbReference type="EMBL" id="CAL6039655.1"/>
    </source>
</evidence>
<evidence type="ECO:0000313" key="4">
    <source>
        <dbReference type="Proteomes" id="UP001642409"/>
    </source>
</evidence>
<feature type="region of interest" description="Disordered" evidence="1">
    <location>
        <begin position="47"/>
        <end position="83"/>
    </location>
</feature>
<sequence length="200" mass="23255">MDEPNSMIDQEQPIVDHELSQSAFNLEPQNMIQPQNIIDQTKFQFSQVKAQDSIRDSPPLKSSQPFRTPIKQKTQKADSPKDMSIVSIDSDTPVNETLVTKTQKCSKKPLEPRCATTDHCFDLALRNALQKSFKKEDPEMFDRFSKKQLIEYVEKNANANDNFWRLVLSQCSQYFPDKQNSQNQLVSIKKYFLVEFSKWK</sequence>